<name>A0A815LX52_9BILA</name>
<dbReference type="PANTHER" id="PTHR10578:SF107">
    <property type="entry name" value="2-HYDROXYACID OXIDASE 1"/>
    <property type="match status" value="1"/>
</dbReference>
<feature type="domain" description="FMN hydroxy acid dehydrogenase" evidence="5">
    <location>
        <begin position="1"/>
        <end position="158"/>
    </location>
</feature>
<protein>
    <recommendedName>
        <fullName evidence="5">FMN hydroxy acid dehydrogenase domain-containing protein</fullName>
    </recommendedName>
</protein>
<dbReference type="PROSITE" id="PS51349">
    <property type="entry name" value="FMN_HYDROXY_ACID_DH_2"/>
    <property type="match status" value="1"/>
</dbReference>
<reference evidence="6" key="1">
    <citation type="submission" date="2021-02" db="EMBL/GenBank/DDBJ databases">
        <authorList>
            <person name="Nowell W R."/>
        </authorList>
    </citation>
    <scope>NUCLEOTIDE SEQUENCE</scope>
</reference>
<proteinExistence type="predicted"/>
<keyword evidence="2" id="KW-0285">Flavoprotein</keyword>
<evidence type="ECO:0000313" key="7">
    <source>
        <dbReference type="Proteomes" id="UP000663889"/>
    </source>
</evidence>
<comment type="caution">
    <text evidence="6">The sequence shown here is derived from an EMBL/GenBank/DDBJ whole genome shotgun (WGS) entry which is preliminary data.</text>
</comment>
<keyword evidence="4" id="KW-0560">Oxidoreductase</keyword>
<accession>A0A815LX52</accession>
<evidence type="ECO:0000256" key="4">
    <source>
        <dbReference type="ARBA" id="ARBA00023002"/>
    </source>
</evidence>
<sequence>MFYDFYRTGSDDQVTLDDNQLAYRRIKLRPKILIDVSSHSPSDSVNRHTKLLNSSVTISFPCIIAPTALHRLANREHGELATIRAAVTHSTIMCVSTAASTSVESIAEEHQRQIKEHYPQSHSQLWYQLYVFSNRQRTQQLIQRAERSGYKAIVITVD</sequence>
<feature type="non-terminal residue" evidence="6">
    <location>
        <position position="158"/>
    </location>
</feature>
<dbReference type="Pfam" id="PF01070">
    <property type="entry name" value="FMN_dh"/>
    <property type="match status" value="1"/>
</dbReference>
<dbReference type="AlphaFoldDB" id="A0A815LX52"/>
<keyword evidence="3" id="KW-0288">FMN</keyword>
<dbReference type="SUPFAM" id="SSF51395">
    <property type="entry name" value="FMN-linked oxidoreductases"/>
    <property type="match status" value="1"/>
</dbReference>
<dbReference type="GO" id="GO:0016491">
    <property type="term" value="F:oxidoreductase activity"/>
    <property type="evidence" value="ECO:0007669"/>
    <property type="project" value="UniProtKB-KW"/>
</dbReference>
<dbReference type="InterPro" id="IPR000262">
    <property type="entry name" value="FMN-dep_DH"/>
</dbReference>
<dbReference type="InterPro" id="IPR013785">
    <property type="entry name" value="Aldolase_TIM"/>
</dbReference>
<dbReference type="Gene3D" id="3.20.20.70">
    <property type="entry name" value="Aldolase class I"/>
    <property type="match status" value="1"/>
</dbReference>
<dbReference type="InterPro" id="IPR037396">
    <property type="entry name" value="FMN_HAD"/>
</dbReference>
<dbReference type="EMBL" id="CAJNOU010003878">
    <property type="protein sequence ID" value="CAF1415136.1"/>
    <property type="molecule type" value="Genomic_DNA"/>
</dbReference>
<evidence type="ECO:0000259" key="5">
    <source>
        <dbReference type="PROSITE" id="PS51349"/>
    </source>
</evidence>
<evidence type="ECO:0000256" key="3">
    <source>
        <dbReference type="ARBA" id="ARBA00022643"/>
    </source>
</evidence>
<dbReference type="Proteomes" id="UP000663889">
    <property type="component" value="Unassembled WGS sequence"/>
</dbReference>
<evidence type="ECO:0000313" key="6">
    <source>
        <dbReference type="EMBL" id="CAF1415136.1"/>
    </source>
</evidence>
<evidence type="ECO:0000256" key="1">
    <source>
        <dbReference type="ARBA" id="ARBA00001917"/>
    </source>
</evidence>
<organism evidence="6 7">
    <name type="scientific">Rotaria sordida</name>
    <dbReference type="NCBI Taxonomy" id="392033"/>
    <lineage>
        <taxon>Eukaryota</taxon>
        <taxon>Metazoa</taxon>
        <taxon>Spiralia</taxon>
        <taxon>Gnathifera</taxon>
        <taxon>Rotifera</taxon>
        <taxon>Eurotatoria</taxon>
        <taxon>Bdelloidea</taxon>
        <taxon>Philodinida</taxon>
        <taxon>Philodinidae</taxon>
        <taxon>Rotaria</taxon>
    </lineage>
</organism>
<comment type="cofactor">
    <cofactor evidence="1">
        <name>FMN</name>
        <dbReference type="ChEBI" id="CHEBI:58210"/>
    </cofactor>
</comment>
<dbReference type="PANTHER" id="PTHR10578">
    <property type="entry name" value="S -2-HYDROXY-ACID OXIDASE-RELATED"/>
    <property type="match status" value="1"/>
</dbReference>
<evidence type="ECO:0000256" key="2">
    <source>
        <dbReference type="ARBA" id="ARBA00022630"/>
    </source>
</evidence>
<gene>
    <name evidence="6" type="ORF">SEV965_LOCUS32041</name>
</gene>